<sequence>MWQETQAYFLSLALGLLIGLQREVTKSHSAGIRTFTLITLLGSAAATLGVWQTCVALLAVAVILAVGAIHPNRNTSTGLTTEVACLLSFFIGALLVNDERIVALLLAGCCLVLLQTKRPLHAFSSQLNREDLHAIARLSLLVLIILPLLPNRSFGPHEAINPFKIWLMVVLIVGMSLVAYFASKYFGEKKGAVAAGILGGLISSTATTVSFSRQAKATPSSAGTVTVLILMISSTIVFARVLFEIALVAITEWSSMATPLIFMMLWMALISAFISRGVDKNSPNERRTTPPSEFTVAVIFGIMYAAVLYGVAVANDNFGSQGVYVVAAISGLTDMDAITLSSAQMVATDTLAPAIAWRSILIGGMANLVFKGVIASILGPIELVWPLIKGFGASLAGGLVILLTWPH</sequence>
<evidence type="ECO:0000313" key="4">
    <source>
        <dbReference type="EMBL" id="SHJ32489.1"/>
    </source>
</evidence>
<feature type="transmembrane region" description="Helical" evidence="1">
    <location>
        <begin position="256"/>
        <end position="274"/>
    </location>
</feature>
<accession>A0A1M6IDI0</accession>
<evidence type="ECO:0000259" key="3">
    <source>
        <dbReference type="Pfam" id="PF13194"/>
    </source>
</evidence>
<dbReference type="EMBL" id="FQYR01000003">
    <property type="protein sequence ID" value="SHJ32489.1"/>
    <property type="molecule type" value="Genomic_DNA"/>
</dbReference>
<feature type="domain" description="DUF4010" evidence="3">
    <location>
        <begin position="170"/>
        <end position="379"/>
    </location>
</feature>
<dbReference type="RefSeq" id="WP_143183360.1">
    <property type="nucleotide sequence ID" value="NZ_FQYR01000003.1"/>
</dbReference>
<organism evidence="4 5">
    <name type="scientific">Rubritalea squalenifaciens DSM 18772</name>
    <dbReference type="NCBI Taxonomy" id="1123071"/>
    <lineage>
        <taxon>Bacteria</taxon>
        <taxon>Pseudomonadati</taxon>
        <taxon>Verrucomicrobiota</taxon>
        <taxon>Verrucomicrobiia</taxon>
        <taxon>Verrucomicrobiales</taxon>
        <taxon>Rubritaleaceae</taxon>
        <taxon>Rubritalea</taxon>
    </lineage>
</organism>
<dbReference type="AlphaFoldDB" id="A0A1M6IDI0"/>
<protein>
    <submittedName>
        <fullName evidence="4">Uncharacterized membrane protein, DUF4010 family</fullName>
    </submittedName>
</protein>
<dbReference type="InParanoid" id="A0A1M6IDI0"/>
<feature type="transmembrane region" description="Helical" evidence="1">
    <location>
        <begin position="38"/>
        <end position="66"/>
    </location>
</feature>
<evidence type="ECO:0000256" key="1">
    <source>
        <dbReference type="SAM" id="Phobius"/>
    </source>
</evidence>
<dbReference type="InterPro" id="IPR049177">
    <property type="entry name" value="MgtC_SapB_SrpB_YhiD_N"/>
</dbReference>
<gene>
    <name evidence="4" type="ORF">SAMN02745181_1769</name>
</gene>
<feature type="transmembrane region" description="Helical" evidence="1">
    <location>
        <begin position="163"/>
        <end position="182"/>
    </location>
</feature>
<dbReference type="InterPro" id="IPR025105">
    <property type="entry name" value="DUF4010"/>
</dbReference>
<feature type="transmembrane region" description="Helical" evidence="1">
    <location>
        <begin position="324"/>
        <end position="343"/>
    </location>
</feature>
<evidence type="ECO:0000313" key="5">
    <source>
        <dbReference type="Proteomes" id="UP000184510"/>
    </source>
</evidence>
<evidence type="ECO:0000259" key="2">
    <source>
        <dbReference type="Pfam" id="PF02308"/>
    </source>
</evidence>
<feature type="domain" description="MgtC/SapB/SrpB/YhiD N-terminal" evidence="2">
    <location>
        <begin position="10"/>
        <end position="122"/>
    </location>
</feature>
<dbReference type="OrthoDB" id="9813718at2"/>
<feature type="transmembrane region" description="Helical" evidence="1">
    <location>
        <begin position="384"/>
        <end position="405"/>
    </location>
</feature>
<dbReference type="Pfam" id="PF13194">
    <property type="entry name" value="DUF4010"/>
    <property type="match status" value="1"/>
</dbReference>
<name>A0A1M6IDI0_9BACT</name>
<keyword evidence="1" id="KW-1133">Transmembrane helix</keyword>
<feature type="transmembrane region" description="Helical" evidence="1">
    <location>
        <begin position="355"/>
        <end position="378"/>
    </location>
</feature>
<reference evidence="4 5" key="1">
    <citation type="submission" date="2016-11" db="EMBL/GenBank/DDBJ databases">
        <authorList>
            <person name="Jaros S."/>
            <person name="Januszkiewicz K."/>
            <person name="Wedrychowicz H."/>
        </authorList>
    </citation>
    <scope>NUCLEOTIDE SEQUENCE [LARGE SCALE GENOMIC DNA]</scope>
    <source>
        <strain evidence="4 5">DSM 18772</strain>
    </source>
</reference>
<feature type="transmembrane region" description="Helical" evidence="1">
    <location>
        <begin position="222"/>
        <end position="250"/>
    </location>
</feature>
<keyword evidence="1" id="KW-0472">Membrane</keyword>
<dbReference type="Proteomes" id="UP000184510">
    <property type="component" value="Unassembled WGS sequence"/>
</dbReference>
<feature type="transmembrane region" description="Helical" evidence="1">
    <location>
        <begin position="132"/>
        <end position="151"/>
    </location>
</feature>
<dbReference type="PANTHER" id="PTHR39084:SF1">
    <property type="entry name" value="DUF4010 DOMAIN-CONTAINING PROTEIN"/>
    <property type="match status" value="1"/>
</dbReference>
<proteinExistence type="predicted"/>
<dbReference type="PANTHER" id="PTHR39084">
    <property type="entry name" value="MEMBRANE PROTEIN-RELATED"/>
    <property type="match status" value="1"/>
</dbReference>
<keyword evidence="1" id="KW-0812">Transmembrane</keyword>
<feature type="transmembrane region" description="Helical" evidence="1">
    <location>
        <begin position="294"/>
        <end position="312"/>
    </location>
</feature>
<keyword evidence="5" id="KW-1185">Reference proteome</keyword>
<dbReference type="Pfam" id="PF02308">
    <property type="entry name" value="MgtC"/>
    <property type="match status" value="1"/>
</dbReference>